<keyword evidence="4" id="KW-1015">Disulfide bond</keyword>
<keyword evidence="2" id="KW-0732">Signal</keyword>
<dbReference type="GO" id="GO:0016491">
    <property type="term" value="F:oxidoreductase activity"/>
    <property type="evidence" value="ECO:0007669"/>
    <property type="project" value="UniProtKB-KW"/>
</dbReference>
<evidence type="ECO:0000256" key="6">
    <source>
        <dbReference type="SAM" id="Phobius"/>
    </source>
</evidence>
<reference evidence="8" key="1">
    <citation type="submission" date="2018-05" db="EMBL/GenBank/DDBJ databases">
        <authorList>
            <person name="Lanie J.A."/>
            <person name="Ng W.-L."/>
            <person name="Kazmierczak K.M."/>
            <person name="Andrzejewski T.M."/>
            <person name="Davidsen T.M."/>
            <person name="Wayne K.J."/>
            <person name="Tettelin H."/>
            <person name="Glass J.I."/>
            <person name="Rusch D."/>
            <person name="Podicherti R."/>
            <person name="Tsui H.-C.T."/>
            <person name="Winkler M.E."/>
        </authorList>
    </citation>
    <scope>NUCLEOTIDE SEQUENCE</scope>
</reference>
<protein>
    <recommendedName>
        <fullName evidence="7">Thioredoxin-like fold domain-containing protein</fullName>
    </recommendedName>
</protein>
<evidence type="ECO:0000256" key="2">
    <source>
        <dbReference type="ARBA" id="ARBA00022729"/>
    </source>
</evidence>
<keyword evidence="5" id="KW-0676">Redox-active center</keyword>
<proteinExistence type="inferred from homology"/>
<feature type="domain" description="Thioredoxin-like fold" evidence="7">
    <location>
        <begin position="56"/>
        <end position="204"/>
    </location>
</feature>
<evidence type="ECO:0000256" key="4">
    <source>
        <dbReference type="ARBA" id="ARBA00023157"/>
    </source>
</evidence>
<keyword evidence="6" id="KW-0472">Membrane</keyword>
<name>A0A381XLF9_9ZZZZ</name>
<evidence type="ECO:0000256" key="1">
    <source>
        <dbReference type="ARBA" id="ARBA00005791"/>
    </source>
</evidence>
<dbReference type="PANTHER" id="PTHR13887">
    <property type="entry name" value="GLUTATHIONE S-TRANSFERASE KAPPA"/>
    <property type="match status" value="1"/>
</dbReference>
<keyword evidence="6" id="KW-1133">Transmembrane helix</keyword>
<dbReference type="InterPro" id="IPR036249">
    <property type="entry name" value="Thioredoxin-like_sf"/>
</dbReference>
<keyword evidence="6" id="KW-0812">Transmembrane</keyword>
<dbReference type="Pfam" id="PF13462">
    <property type="entry name" value="Thioredoxin_4"/>
    <property type="match status" value="1"/>
</dbReference>
<accession>A0A381XLF9</accession>
<dbReference type="Gene3D" id="3.40.30.10">
    <property type="entry name" value="Glutaredoxin"/>
    <property type="match status" value="1"/>
</dbReference>
<dbReference type="EMBL" id="UINC01015447">
    <property type="protein sequence ID" value="SVA65037.1"/>
    <property type="molecule type" value="Genomic_DNA"/>
</dbReference>
<evidence type="ECO:0000313" key="8">
    <source>
        <dbReference type="EMBL" id="SVA65037.1"/>
    </source>
</evidence>
<gene>
    <name evidence="8" type="ORF">METZ01_LOCUS117891</name>
</gene>
<feature type="transmembrane region" description="Helical" evidence="6">
    <location>
        <begin position="7"/>
        <end position="26"/>
    </location>
</feature>
<evidence type="ECO:0000259" key="7">
    <source>
        <dbReference type="Pfam" id="PF13462"/>
    </source>
</evidence>
<dbReference type="PANTHER" id="PTHR13887:SF14">
    <property type="entry name" value="DISULFIDE BOND FORMATION PROTEIN D"/>
    <property type="match status" value="1"/>
</dbReference>
<evidence type="ECO:0000256" key="5">
    <source>
        <dbReference type="ARBA" id="ARBA00023284"/>
    </source>
</evidence>
<dbReference type="InterPro" id="IPR012336">
    <property type="entry name" value="Thioredoxin-like_fold"/>
</dbReference>
<organism evidence="8">
    <name type="scientific">marine metagenome</name>
    <dbReference type="NCBI Taxonomy" id="408172"/>
    <lineage>
        <taxon>unclassified sequences</taxon>
        <taxon>metagenomes</taxon>
        <taxon>ecological metagenomes</taxon>
    </lineage>
</organism>
<comment type="similarity">
    <text evidence="1">Belongs to the thioredoxin family. DsbA subfamily.</text>
</comment>
<dbReference type="SUPFAM" id="SSF52833">
    <property type="entry name" value="Thioredoxin-like"/>
    <property type="match status" value="1"/>
</dbReference>
<sequence>MNKLIPIIISGIVVALIVGVVFPSYYAQVVEIQELRDKNIAMKKADRSILSLEYASPILGSAEAQVSIVEFGDYQCEMCHSWFHNTRGTIIDNYVDTGKVNIVFVDLAFLGSDSPIAAQATHCADDQGKFWEYHSILYYKQEGIDNGWASKNMLKEYANELKLDFDQFAICIDSAKYAKNVQDSYNDAVKMKVSSTPTFYLFDHENGMVEKISGAQPLSVFVKTINSML</sequence>
<evidence type="ECO:0000256" key="3">
    <source>
        <dbReference type="ARBA" id="ARBA00023002"/>
    </source>
</evidence>
<keyword evidence="3" id="KW-0560">Oxidoreductase</keyword>
<dbReference type="AlphaFoldDB" id="A0A381XLF9"/>